<accession>A0ABM3MJT5</accession>
<dbReference type="Pfam" id="PF18701">
    <property type="entry name" value="DUF5641"/>
    <property type="match status" value="1"/>
</dbReference>
<dbReference type="Proteomes" id="UP001652740">
    <property type="component" value="Unplaced"/>
</dbReference>
<dbReference type="RefSeq" id="XP_052751623.1">
    <property type="nucleotide sequence ID" value="XM_052895663.1"/>
</dbReference>
<dbReference type="CDD" id="cd01644">
    <property type="entry name" value="RT_pepA17"/>
    <property type="match status" value="1"/>
</dbReference>
<proteinExistence type="predicted"/>
<dbReference type="Pfam" id="PF17921">
    <property type="entry name" value="Integrase_H2C2"/>
    <property type="match status" value="1"/>
</dbReference>
<dbReference type="Gene3D" id="3.30.420.10">
    <property type="entry name" value="Ribonuclease H-like superfamily/Ribonuclease H"/>
    <property type="match status" value="1"/>
</dbReference>
<feature type="domain" description="Integrase catalytic" evidence="1">
    <location>
        <begin position="1420"/>
        <end position="1612"/>
    </location>
</feature>
<sequence length="1732" mass="199109">MATSLEQIISVLEDTGNLFKKSQINLKKCPKSRLTKGYIESRLKCIEDYWKTFKKSHEELLRITTKEQRGILPYFVKEEYYVHEDIYLCLEADLKDMLSALPVSRLAEKSVQGTLDVQVKLPKIQIPLFTGCYESWPAYQDLFISLVHNNTSLSSVQKLHYLKTSIGGEAENLLKHIQVTENNYLQAWNTLKERYGNKRLIVNSLLKRLFAQKKIMNQSANSIKALLDTTSECINNLQNLNISTDSWDPIIIFLVVQKLDPESHKQWEAYSYKENSDELPSWTDLKKFLESQFRTLELVTPLSCTRERTIRERSYHVTTPNKTCNMCKNNHALCHCKEFTKLSPLERKEFAKNNNLCYNCLVPGHSVLKCRTPVSCHVCHKRHHSLLHLQKKPDTSGQIGTIQPSVSQSPCNVEEQEEIRVNTMVASNCNTRQKIALLATAMVIVRSKRDHTTVLRALIDPGSESSFISEKATQLLQLTRTTAKRSIIGMGSMKTNVNQVVQFKVVSRYKSDYSIQVEAYVVSQQLTAKIPTKSLAVHNWPHLEGLHLADPSYCTPGSIDLLLGVKEYAKILQSDLIKGPPGSPCALKTGLGWILFGEVHSGENCTQESNFIFTHHAVDVDEMLKVIWEVDMDTKRKFTKEERLCEDIYEKTYKRNDKGRYIVKLPFKTENPVSPDGNTREIALNRFLQLEKRFNKQPQLKEKYTQVIEEYKNMKHIEEVPEEEIHSKRSIYIPHLAVIREGKETTSTRVVFDASCKGSNGISLNDELLLGPVLQGDLRSLLMRWRMHAVCFVSDIEKMYRMILIAKEDKDFQRVLWRDNPDEPIKDYRLLTVTFGTASAPYLAIKTLVQLSIDEGENYPIATRIIQEDFYVDDVLSGCDNVENAIAAAKELKYLLQQGGFQLKKWSSNNAEFMRSIKPSERSSNVHLDLNIDGTTKALGIAWNLRTDKFEYNSSTHSESMNITKRSILSDIQKLYDPLGWIAPLLVMTKIFIQRLWMEKYSWDEEISQSLIDEWRTIKRDFKNVNGIRIDRWLHTFNKEKESIEIHGFSDASMQAYAAVVYCRVVNSDGTITTTLVAAQTRVAPLKTISLPRLELCGAVLLSRLLKQVTQAMKLSMSQVFTWTDSTIVISWLLGEPSKWKPFVANRVVEIIDNTNNRQWYYVKSQDNPADIASRGMYLKDLQNSNLWWKGPKWLSEHKIDFHKPSCTQTDEEMKKVIHVNLNINNKEEEKENHIYTQFENYNTLTELLKVITFCKRFLKFRLLAENINNTITTQELEDSLRICIQISQKIDFEDEIEALEKKKSIKRTSNLKSLNPYLDEQRILRVGGRLRHANIDEESKHPIILNHKNRFTYLIVADAHRRTLHGGIQVMLTYLTSKYWIVRGKGMIKGYINKCLICARYKVAIRTQIMGDLPKARVTPSRPFLQSGVDFTGPFQILISKGRGMKTNKAYIAIFVCMATKAIHLELVGDMTSEAFIGAFKRFTARRGKCSHLWSDQGRNFIGVNKELVTAWKDACLEFKGEIAESLACDGTQWHFIPAYSPNFGGLWEAGVKSIKYHLKRILTNHLTFEEMTTILCEIEACLNSRPLCPIDDSGDIIQPLTPGHFLIGEAPIVIPNPDLQHVKVSNISRWQHTQKLLRDFWNRWQKEYLSRLQQRPKWLKKEKEFAIGQIVLIKNDLLPPGKWALGRVLEKHPGDDGVTRVYSVKSGNSVVKRSISKLCYLPVDIETDSK</sequence>
<organism evidence="2 3">
    <name type="scientific">Galleria mellonella</name>
    <name type="common">Greater wax moth</name>
    <dbReference type="NCBI Taxonomy" id="7137"/>
    <lineage>
        <taxon>Eukaryota</taxon>
        <taxon>Metazoa</taxon>
        <taxon>Ecdysozoa</taxon>
        <taxon>Arthropoda</taxon>
        <taxon>Hexapoda</taxon>
        <taxon>Insecta</taxon>
        <taxon>Pterygota</taxon>
        <taxon>Neoptera</taxon>
        <taxon>Endopterygota</taxon>
        <taxon>Lepidoptera</taxon>
        <taxon>Glossata</taxon>
        <taxon>Ditrysia</taxon>
        <taxon>Pyraloidea</taxon>
        <taxon>Pyralidae</taxon>
        <taxon>Galleriinae</taxon>
        <taxon>Galleria</taxon>
    </lineage>
</organism>
<dbReference type="GeneID" id="128200871"/>
<protein>
    <submittedName>
        <fullName evidence="3">Uncharacterized protein LOC128200871</fullName>
    </submittedName>
</protein>
<keyword evidence="2" id="KW-1185">Reference proteome</keyword>
<name>A0ABM3MJT5_GALME</name>
<evidence type="ECO:0000313" key="3">
    <source>
        <dbReference type="RefSeq" id="XP_052751623.1"/>
    </source>
</evidence>
<dbReference type="PANTHER" id="PTHR47331:SF1">
    <property type="entry name" value="GAG-LIKE PROTEIN"/>
    <property type="match status" value="1"/>
</dbReference>
<evidence type="ECO:0000259" key="1">
    <source>
        <dbReference type="PROSITE" id="PS50994"/>
    </source>
</evidence>
<dbReference type="InterPro" id="IPR012337">
    <property type="entry name" value="RNaseH-like_sf"/>
</dbReference>
<dbReference type="InterPro" id="IPR036397">
    <property type="entry name" value="RNaseH_sf"/>
</dbReference>
<dbReference type="InterPro" id="IPR001584">
    <property type="entry name" value="Integrase_cat-core"/>
</dbReference>
<evidence type="ECO:0000313" key="2">
    <source>
        <dbReference type="Proteomes" id="UP001652740"/>
    </source>
</evidence>
<dbReference type="SUPFAM" id="SSF56672">
    <property type="entry name" value="DNA/RNA polymerases"/>
    <property type="match status" value="1"/>
</dbReference>
<dbReference type="InterPro" id="IPR040676">
    <property type="entry name" value="DUF5641"/>
</dbReference>
<dbReference type="InterPro" id="IPR005312">
    <property type="entry name" value="DUF1759"/>
</dbReference>
<dbReference type="InterPro" id="IPR041588">
    <property type="entry name" value="Integrase_H2C2"/>
</dbReference>
<dbReference type="InterPro" id="IPR043502">
    <property type="entry name" value="DNA/RNA_pol_sf"/>
</dbReference>
<dbReference type="SUPFAM" id="SSF53098">
    <property type="entry name" value="Ribonuclease H-like"/>
    <property type="match status" value="1"/>
</dbReference>
<reference evidence="3" key="1">
    <citation type="submission" date="2025-08" db="UniProtKB">
        <authorList>
            <consortium name="RefSeq"/>
        </authorList>
    </citation>
    <scope>IDENTIFICATION</scope>
    <source>
        <tissue evidence="3">Whole larvae</tissue>
    </source>
</reference>
<dbReference type="PANTHER" id="PTHR47331">
    <property type="entry name" value="PHD-TYPE DOMAIN-CONTAINING PROTEIN"/>
    <property type="match status" value="1"/>
</dbReference>
<dbReference type="Pfam" id="PF05380">
    <property type="entry name" value="Peptidase_A17"/>
    <property type="match status" value="1"/>
</dbReference>
<dbReference type="PROSITE" id="PS50994">
    <property type="entry name" value="INTEGRASE"/>
    <property type="match status" value="1"/>
</dbReference>
<gene>
    <name evidence="3" type="primary">LOC128200871</name>
</gene>
<dbReference type="InterPro" id="IPR008042">
    <property type="entry name" value="Retrotrans_Pao"/>
</dbReference>
<dbReference type="Pfam" id="PF03564">
    <property type="entry name" value="DUF1759"/>
    <property type="match status" value="1"/>
</dbReference>